<evidence type="ECO:0000313" key="2">
    <source>
        <dbReference type="EMBL" id="MYR31405.1"/>
    </source>
</evidence>
<feature type="compositionally biased region" description="Basic and acidic residues" evidence="1">
    <location>
        <begin position="467"/>
        <end position="477"/>
    </location>
</feature>
<organism evidence="2 3">
    <name type="scientific">Nocardiopsis alba</name>
    <dbReference type="NCBI Taxonomy" id="53437"/>
    <lineage>
        <taxon>Bacteria</taxon>
        <taxon>Bacillati</taxon>
        <taxon>Actinomycetota</taxon>
        <taxon>Actinomycetes</taxon>
        <taxon>Streptosporangiales</taxon>
        <taxon>Nocardiopsidaceae</taxon>
        <taxon>Nocardiopsis</taxon>
    </lineage>
</organism>
<dbReference type="NCBIfam" id="TIGR02165">
    <property type="entry name" value="cas5_6_GSU0054"/>
    <property type="match status" value="1"/>
</dbReference>
<dbReference type="Proteomes" id="UP000467124">
    <property type="component" value="Unassembled WGS sequence"/>
</dbReference>
<evidence type="ECO:0000313" key="3">
    <source>
        <dbReference type="Proteomes" id="UP000467124"/>
    </source>
</evidence>
<dbReference type="AlphaFoldDB" id="A0A7K2INP3"/>
<gene>
    <name evidence="2" type="primary">cas5u6u</name>
    <name evidence="2" type="ORF">GTW20_03785</name>
</gene>
<dbReference type="EMBL" id="WWHY01000001">
    <property type="protein sequence ID" value="MYR31405.1"/>
    <property type="molecule type" value="Genomic_DNA"/>
</dbReference>
<dbReference type="Pfam" id="PF09609">
    <property type="entry name" value="Cas_GSU0054"/>
    <property type="match status" value="1"/>
</dbReference>
<evidence type="ECO:0000256" key="1">
    <source>
        <dbReference type="SAM" id="MobiDB-lite"/>
    </source>
</evidence>
<comment type="caution">
    <text evidence="2">The sequence shown here is derived from an EMBL/GenBank/DDBJ whole genome shotgun (WGS) entry which is preliminary data.</text>
</comment>
<protein>
    <submittedName>
        <fullName evidence="2">Type I-U CRISPR-associated protein Cas5/Cas6</fullName>
    </submittedName>
</protein>
<name>A0A7K2INP3_9ACTN</name>
<sequence>MPLVMSVRLLQGRYDAADGWRENVEWPPAPSRLFCALVASAPTEEERQALVWLENQGPPQVWAGNLPERARFRSDGYVVTNKTSGKGGSQSLPGRTTAPLTRVSGIPDTGEFAFVWTEADPPEQVEKALGELAWKVPYLGRSTSTVAIRVHTSPAPRPEWTVYTPVELGERATTALGVPYPGYLEALDRAFTQGDSAWDVRRTIGYATPDAPAVEEPELVRGPFRTMLVFAFGSEVALPASGELLTLTDKLRDTVMARIGENIPGQVSGHTDPRRHHVGFLGLPEVGHRHARGALHGLAVVLPHEVDPEAAQAVHRALVEEPLTHLNRGYGPVFPLHLQTEGSNTKALDPARWSAPGTGSRVWVSATPLMLDRFVRRNSDPTDSIARSVVTAGYPAPSHVQVSQAPLTPGAMLRPRKGSYPAGRPRRWVLHARIEFPEPVVGPVLVGSMRYLGLGLFEPHPTARPRTTVDDRARSEEVADVTG</sequence>
<proteinExistence type="predicted"/>
<dbReference type="RefSeq" id="WP_161110250.1">
    <property type="nucleotide sequence ID" value="NZ_WWHY01000001.1"/>
</dbReference>
<feature type="region of interest" description="Disordered" evidence="1">
    <location>
        <begin position="460"/>
        <end position="483"/>
    </location>
</feature>
<dbReference type="InterPro" id="IPR019089">
    <property type="entry name" value="Cas_GSU0054"/>
</dbReference>
<reference evidence="2 3" key="1">
    <citation type="journal article" date="2019" name="Nat. Commun.">
        <title>The antimicrobial potential of Streptomyces from insect microbiomes.</title>
        <authorList>
            <person name="Chevrette M.G."/>
            <person name="Carlson C.M."/>
            <person name="Ortega H.E."/>
            <person name="Thomas C."/>
            <person name="Ananiev G.E."/>
            <person name="Barns K.J."/>
            <person name="Book A.J."/>
            <person name="Cagnazzo J."/>
            <person name="Carlos C."/>
            <person name="Flanigan W."/>
            <person name="Grubbs K.J."/>
            <person name="Horn H.A."/>
            <person name="Hoffmann F.M."/>
            <person name="Klassen J.L."/>
            <person name="Knack J.J."/>
            <person name="Lewin G.R."/>
            <person name="McDonald B.R."/>
            <person name="Muller L."/>
            <person name="Melo W.G.P."/>
            <person name="Pinto-Tomas A.A."/>
            <person name="Schmitz A."/>
            <person name="Wendt-Pienkowski E."/>
            <person name="Wildman S."/>
            <person name="Zhao M."/>
            <person name="Zhang F."/>
            <person name="Bugni T.S."/>
            <person name="Andes D.R."/>
            <person name="Pupo M.T."/>
            <person name="Currie C.R."/>
        </authorList>
    </citation>
    <scope>NUCLEOTIDE SEQUENCE [LARGE SCALE GENOMIC DNA]</scope>
    <source>
        <strain evidence="2 3">SID5840</strain>
    </source>
</reference>
<accession>A0A7K2INP3</accession>